<dbReference type="InterPro" id="IPR018060">
    <property type="entry name" value="HTH_AraC"/>
</dbReference>
<dbReference type="Pfam" id="PF02311">
    <property type="entry name" value="AraC_binding"/>
    <property type="match status" value="1"/>
</dbReference>
<dbReference type="Pfam" id="PF12833">
    <property type="entry name" value="HTH_18"/>
    <property type="match status" value="1"/>
</dbReference>
<dbReference type="PANTHER" id="PTHR11019">
    <property type="entry name" value="HTH-TYPE TRANSCRIPTIONAL REGULATOR NIMR"/>
    <property type="match status" value="1"/>
</dbReference>
<dbReference type="InterPro" id="IPR003313">
    <property type="entry name" value="AraC-bd"/>
</dbReference>
<keyword evidence="7" id="KW-1185">Reference proteome</keyword>
<evidence type="ECO:0000313" key="6">
    <source>
        <dbReference type="EMBL" id="MCO6408173.1"/>
    </source>
</evidence>
<dbReference type="SMART" id="SM00342">
    <property type="entry name" value="HTH_ARAC"/>
    <property type="match status" value="1"/>
</dbReference>
<reference evidence="6 7" key="1">
    <citation type="submission" date="2020-01" db="EMBL/GenBank/DDBJ databases">
        <title>Genomes of bacteria type strains.</title>
        <authorList>
            <person name="Chen J."/>
            <person name="Zhu S."/>
            <person name="Yang J."/>
        </authorList>
    </citation>
    <scope>NUCLEOTIDE SEQUENCE [LARGE SCALE GENOMIC DNA]</scope>
    <source>
        <strain evidence="6 7">DSM 16655</strain>
    </source>
</reference>
<keyword evidence="2" id="KW-0238">DNA-binding</keyword>
<sequence>MSLSSIPRNPSPAVASSQPHRAVVEASIMPAVAFAHRLDRDGHFTEHEHSRSQLLHPITGVVIVNTSAGRWMVPPDHALWIPAGVRHAVDTIGRVEMQSAYVRPNAVEGLPAHLHVTGMTRLMRSLLAETVRLGPDAADPRAQLIQEALLHEIPLLPERPLGLPLPRSSRLAALCRDFVAQPSARVEIDDWASEAGMSRRSFTRVFRQQTGLSLSAWRQQACVMAALPRLSAGEPVTAVAIDLGYESLPAFTTMFSRVMGAPPRTYLKNQRAH</sequence>
<evidence type="ECO:0000256" key="4">
    <source>
        <dbReference type="SAM" id="MobiDB-lite"/>
    </source>
</evidence>
<organism evidence="6 7">
    <name type="scientific">Hoeflea alexandrii</name>
    <dbReference type="NCBI Taxonomy" id="288436"/>
    <lineage>
        <taxon>Bacteria</taxon>
        <taxon>Pseudomonadati</taxon>
        <taxon>Pseudomonadota</taxon>
        <taxon>Alphaproteobacteria</taxon>
        <taxon>Hyphomicrobiales</taxon>
        <taxon>Rhizobiaceae</taxon>
        <taxon>Hoeflea</taxon>
    </lineage>
</organism>
<dbReference type="EMBL" id="JAAAML010000001">
    <property type="protein sequence ID" value="MCO6408173.1"/>
    <property type="molecule type" value="Genomic_DNA"/>
</dbReference>
<dbReference type="Gene3D" id="1.10.10.60">
    <property type="entry name" value="Homeodomain-like"/>
    <property type="match status" value="2"/>
</dbReference>
<dbReference type="PROSITE" id="PS01124">
    <property type="entry name" value="HTH_ARAC_FAMILY_2"/>
    <property type="match status" value="1"/>
</dbReference>
<feature type="region of interest" description="Disordered" evidence="4">
    <location>
        <begin position="1"/>
        <end position="20"/>
    </location>
</feature>
<evidence type="ECO:0000256" key="1">
    <source>
        <dbReference type="ARBA" id="ARBA00023015"/>
    </source>
</evidence>
<dbReference type="PANTHER" id="PTHR11019:SF159">
    <property type="entry name" value="TRANSCRIPTIONAL REGULATOR-RELATED"/>
    <property type="match status" value="1"/>
</dbReference>
<evidence type="ECO:0000313" key="7">
    <source>
        <dbReference type="Proteomes" id="UP001320715"/>
    </source>
</evidence>
<evidence type="ECO:0000259" key="5">
    <source>
        <dbReference type="PROSITE" id="PS01124"/>
    </source>
</evidence>
<protein>
    <submittedName>
        <fullName evidence="6">Helix-turn-helix domain-containing protein</fullName>
    </submittedName>
</protein>
<gene>
    <name evidence="6" type="ORF">GTW23_08315</name>
</gene>
<evidence type="ECO:0000256" key="3">
    <source>
        <dbReference type="ARBA" id="ARBA00023163"/>
    </source>
</evidence>
<dbReference type="SUPFAM" id="SSF51182">
    <property type="entry name" value="RmlC-like cupins"/>
    <property type="match status" value="1"/>
</dbReference>
<keyword evidence="1" id="KW-0805">Transcription regulation</keyword>
<dbReference type="SUPFAM" id="SSF46689">
    <property type="entry name" value="Homeodomain-like"/>
    <property type="match status" value="1"/>
</dbReference>
<dbReference type="InterPro" id="IPR011051">
    <property type="entry name" value="RmlC_Cupin_sf"/>
</dbReference>
<name>A0ABT1CQH8_9HYPH</name>
<proteinExistence type="predicted"/>
<dbReference type="CDD" id="cd06124">
    <property type="entry name" value="cupin_NimR-like_N"/>
    <property type="match status" value="1"/>
</dbReference>
<evidence type="ECO:0000256" key="2">
    <source>
        <dbReference type="ARBA" id="ARBA00023125"/>
    </source>
</evidence>
<accession>A0ABT1CQH8</accession>
<dbReference type="Proteomes" id="UP001320715">
    <property type="component" value="Unassembled WGS sequence"/>
</dbReference>
<dbReference type="RefSeq" id="WP_252915362.1">
    <property type="nucleotide sequence ID" value="NZ_JAAAML010000001.1"/>
</dbReference>
<comment type="caution">
    <text evidence="6">The sequence shown here is derived from an EMBL/GenBank/DDBJ whole genome shotgun (WGS) entry which is preliminary data.</text>
</comment>
<keyword evidence="3" id="KW-0804">Transcription</keyword>
<feature type="domain" description="HTH araC/xylS-type" evidence="5">
    <location>
        <begin position="169"/>
        <end position="269"/>
    </location>
</feature>
<feature type="compositionally biased region" description="Polar residues" evidence="4">
    <location>
        <begin position="1"/>
        <end position="19"/>
    </location>
</feature>
<dbReference type="InterPro" id="IPR009057">
    <property type="entry name" value="Homeodomain-like_sf"/>
</dbReference>